<organism evidence="1 2">
    <name type="scientific">Pseudomonas moraviensis</name>
    <dbReference type="NCBI Taxonomy" id="321662"/>
    <lineage>
        <taxon>Bacteria</taxon>
        <taxon>Pseudomonadati</taxon>
        <taxon>Pseudomonadota</taxon>
        <taxon>Gammaproteobacteria</taxon>
        <taxon>Pseudomonadales</taxon>
        <taxon>Pseudomonadaceae</taxon>
        <taxon>Pseudomonas</taxon>
    </lineage>
</organism>
<accession>A0A423NYC2</accession>
<gene>
    <name evidence="1" type="ORF">BK674_03050</name>
</gene>
<dbReference type="EMBL" id="MOCA01000001">
    <property type="protein sequence ID" value="ROO03317.1"/>
    <property type="molecule type" value="Genomic_DNA"/>
</dbReference>
<comment type="caution">
    <text evidence="1">The sequence shown here is derived from an EMBL/GenBank/DDBJ whole genome shotgun (WGS) entry which is preliminary data.</text>
</comment>
<proteinExistence type="predicted"/>
<sequence>MSGLGLREDQLWRDGLLMRLIGLLPVKPRRGHREQAHSYRGMRSIVGASLLAMGAEQAPPIQDLGIVASMDGR</sequence>
<dbReference type="Proteomes" id="UP000284207">
    <property type="component" value="Unassembled WGS sequence"/>
</dbReference>
<reference evidence="1 2" key="1">
    <citation type="submission" date="2016-10" db="EMBL/GenBank/DDBJ databases">
        <title>Comparative genome analysis of multiple Pseudomonas spp. focuses on biocontrol and plant growth promoting traits.</title>
        <authorList>
            <person name="Tao X.-Y."/>
            <person name="Taylor C.G."/>
        </authorList>
    </citation>
    <scope>NUCLEOTIDE SEQUENCE [LARGE SCALE GENOMIC DNA]</scope>
    <source>
        <strain evidence="1 2">36B3</strain>
    </source>
</reference>
<name>A0A423NYC2_9PSED</name>
<dbReference type="AlphaFoldDB" id="A0A423NYC2"/>
<evidence type="ECO:0000313" key="2">
    <source>
        <dbReference type="Proteomes" id="UP000284207"/>
    </source>
</evidence>
<evidence type="ECO:0000313" key="1">
    <source>
        <dbReference type="EMBL" id="ROO03317.1"/>
    </source>
</evidence>
<protein>
    <submittedName>
        <fullName evidence="1">Uncharacterized protein</fullName>
    </submittedName>
</protein>